<dbReference type="InterPro" id="IPR005814">
    <property type="entry name" value="Aminotrans_3"/>
</dbReference>
<dbReference type="PANTHER" id="PTHR45688">
    <property type="match status" value="1"/>
</dbReference>
<dbReference type="Proteomes" id="UP000295506">
    <property type="component" value="Unassembled WGS sequence"/>
</dbReference>
<dbReference type="KEGG" id="dej:AWY79_01795"/>
<dbReference type="EMBL" id="CP014206">
    <property type="protein sequence ID" value="AMK09934.1"/>
    <property type="molecule type" value="Genomic_DNA"/>
</dbReference>
<dbReference type="InterPro" id="IPR015422">
    <property type="entry name" value="PyrdxlP-dep_Trfase_small"/>
</dbReference>
<keyword evidence="2 3" id="KW-0663">Pyridoxal phosphate</keyword>
<reference evidence="5 7" key="2">
    <citation type="submission" date="2019-03" db="EMBL/GenBank/DDBJ databases">
        <title>Genomic Encyclopedia of Type Strains, Phase IV (KMG-IV): sequencing the most valuable type-strain genomes for metagenomic binning, comparative biology and taxonomic classification.</title>
        <authorList>
            <person name="Goeker M."/>
        </authorList>
    </citation>
    <scope>NUCLEOTIDE SEQUENCE [LARGE SCALE GENOMIC DNA]</scope>
    <source>
        <strain evidence="5 7">DSM 101483</strain>
    </source>
</reference>
<evidence type="ECO:0000313" key="7">
    <source>
        <dbReference type="Proteomes" id="UP000295506"/>
    </source>
</evidence>
<dbReference type="GO" id="GO:0008483">
    <property type="term" value="F:transaminase activity"/>
    <property type="evidence" value="ECO:0007669"/>
    <property type="project" value="UniProtKB-KW"/>
</dbReference>
<evidence type="ECO:0000256" key="2">
    <source>
        <dbReference type="ARBA" id="ARBA00022898"/>
    </source>
</evidence>
<dbReference type="PIRSF" id="PIRSF000521">
    <property type="entry name" value="Transaminase_4ab_Lys_Orn"/>
    <property type="match status" value="1"/>
</dbReference>
<dbReference type="GO" id="GO:0030170">
    <property type="term" value="F:pyridoxal phosphate binding"/>
    <property type="evidence" value="ECO:0007669"/>
    <property type="project" value="InterPro"/>
</dbReference>
<comment type="similarity">
    <text evidence="1 3">Belongs to the class-III pyridoxal-phosphate-dependent aminotransferase family.</text>
</comment>
<keyword evidence="6" id="KW-1185">Reference proteome</keyword>
<name>A0A126QIX5_9BACT</name>
<evidence type="ECO:0000313" key="4">
    <source>
        <dbReference type="EMBL" id="AMK09934.1"/>
    </source>
</evidence>
<sequence>MKTFPFPGYEPLLPDIVRADNCSLYDAGGKRYVDLESGVWCTSVGHGNPAVKRALVEQLESVAHVGFNYGSGVVEEAAGAVLELLGHEGGRCAFLCSGSEAVEYGMRVMRSVLDGAEVMILSDSYCGAYGDASRRGEGWFAFDWFDCDGCGRKTCSQDCARWAAIPFNSVGGFLFEPGSSSGLVRFPPAQLVESIARTLSAKGGLFMVNEVTTGMGRTGKWFGYQHYGVQPDIAALGKGVGNGYPVSVASLSAGVADRLGQTPIPYGQSHLNDPLGAAVVRSVVGEIRERRLIERAGYLSDILLPGLRAIAEACPRDVAVRGRGLMAVMDLAMDPADAAELHRELVRSGYVCGLRPGTCVLRMDPAPTIDEADLRAFLHALRPLAA</sequence>
<gene>
    <name evidence="4" type="ORF">AWY79_01795</name>
    <name evidence="5" type="ORF">EDC59_10850</name>
</gene>
<keyword evidence="5" id="KW-0808">Transferase</keyword>
<dbReference type="SUPFAM" id="SSF53383">
    <property type="entry name" value="PLP-dependent transferases"/>
    <property type="match status" value="1"/>
</dbReference>
<dbReference type="PANTHER" id="PTHR45688:SF13">
    <property type="entry name" value="ALANINE--GLYOXYLATE AMINOTRANSFERASE 2-LIKE"/>
    <property type="match status" value="1"/>
</dbReference>
<dbReference type="OrthoDB" id="9801834at2"/>
<organism evidence="5 7">
    <name type="scientific">Pseudodesulfovibrio indicus</name>
    <dbReference type="NCBI Taxonomy" id="1716143"/>
    <lineage>
        <taxon>Bacteria</taxon>
        <taxon>Pseudomonadati</taxon>
        <taxon>Thermodesulfobacteriota</taxon>
        <taxon>Desulfovibrionia</taxon>
        <taxon>Desulfovibrionales</taxon>
        <taxon>Desulfovibrionaceae</taxon>
    </lineage>
</organism>
<dbReference type="AlphaFoldDB" id="A0A126QIX5"/>
<dbReference type="InterPro" id="IPR015421">
    <property type="entry name" value="PyrdxlP-dep_Trfase_major"/>
</dbReference>
<evidence type="ECO:0000256" key="1">
    <source>
        <dbReference type="ARBA" id="ARBA00008954"/>
    </source>
</evidence>
<evidence type="ECO:0000313" key="6">
    <source>
        <dbReference type="Proteomes" id="UP000055611"/>
    </source>
</evidence>
<dbReference type="RefSeq" id="WP_066799540.1">
    <property type="nucleotide sequence ID" value="NZ_CP014206.1"/>
</dbReference>
<protein>
    <submittedName>
        <fullName evidence="5">Acetylornithine aminotransferase</fullName>
    </submittedName>
</protein>
<accession>A0A126QIX5</accession>
<proteinExistence type="inferred from homology"/>
<dbReference type="InterPro" id="IPR015424">
    <property type="entry name" value="PyrdxlP-dep_Trfase"/>
</dbReference>
<dbReference type="Proteomes" id="UP000055611">
    <property type="component" value="Chromosome"/>
</dbReference>
<dbReference type="Pfam" id="PF00202">
    <property type="entry name" value="Aminotran_3"/>
    <property type="match status" value="2"/>
</dbReference>
<dbReference type="Gene3D" id="3.90.1150.10">
    <property type="entry name" value="Aspartate Aminotransferase, domain 1"/>
    <property type="match status" value="1"/>
</dbReference>
<evidence type="ECO:0000256" key="3">
    <source>
        <dbReference type="RuleBase" id="RU003560"/>
    </source>
</evidence>
<dbReference type="EMBL" id="SOBK01000008">
    <property type="protein sequence ID" value="TDT87385.1"/>
    <property type="molecule type" value="Genomic_DNA"/>
</dbReference>
<evidence type="ECO:0000313" key="5">
    <source>
        <dbReference type="EMBL" id="TDT87385.1"/>
    </source>
</evidence>
<keyword evidence="5" id="KW-0032">Aminotransferase</keyword>
<dbReference type="Gene3D" id="3.40.640.10">
    <property type="entry name" value="Type I PLP-dependent aspartate aminotransferase-like (Major domain)"/>
    <property type="match status" value="1"/>
</dbReference>
<reference evidence="4 6" key="1">
    <citation type="journal article" date="2016" name="Front. Microbiol.">
        <title>Genome Sequence of the Piezophilic, Mesophilic Sulfate-Reducing Bacterium Desulfovibrio indicus J2T.</title>
        <authorList>
            <person name="Cao J."/>
            <person name="Maignien L."/>
            <person name="Shao Z."/>
            <person name="Alain K."/>
            <person name="Jebbar M."/>
        </authorList>
    </citation>
    <scope>NUCLEOTIDE SEQUENCE [LARGE SCALE GENOMIC DNA]</scope>
    <source>
        <strain evidence="4 6">J2</strain>
    </source>
</reference>